<protein>
    <submittedName>
        <fullName evidence="1">Uncharacterized protein</fullName>
    </submittedName>
</protein>
<organism evidence="1 2">
    <name type="scientific">Irpex rosettiformis</name>
    <dbReference type="NCBI Taxonomy" id="378272"/>
    <lineage>
        <taxon>Eukaryota</taxon>
        <taxon>Fungi</taxon>
        <taxon>Dikarya</taxon>
        <taxon>Basidiomycota</taxon>
        <taxon>Agaricomycotina</taxon>
        <taxon>Agaricomycetes</taxon>
        <taxon>Polyporales</taxon>
        <taxon>Irpicaceae</taxon>
        <taxon>Irpex</taxon>
    </lineage>
</organism>
<gene>
    <name evidence="1" type="ORF">BDY19DRAFT_908652</name>
</gene>
<reference evidence="1" key="1">
    <citation type="journal article" date="2021" name="Environ. Microbiol.">
        <title>Gene family expansions and transcriptome signatures uncover fungal adaptations to wood decay.</title>
        <authorList>
            <person name="Hage H."/>
            <person name="Miyauchi S."/>
            <person name="Viragh M."/>
            <person name="Drula E."/>
            <person name="Min B."/>
            <person name="Chaduli D."/>
            <person name="Navarro D."/>
            <person name="Favel A."/>
            <person name="Norest M."/>
            <person name="Lesage-Meessen L."/>
            <person name="Balint B."/>
            <person name="Merenyi Z."/>
            <person name="de Eugenio L."/>
            <person name="Morin E."/>
            <person name="Martinez A.T."/>
            <person name="Baldrian P."/>
            <person name="Stursova M."/>
            <person name="Martinez M.J."/>
            <person name="Novotny C."/>
            <person name="Magnuson J.K."/>
            <person name="Spatafora J.W."/>
            <person name="Maurice S."/>
            <person name="Pangilinan J."/>
            <person name="Andreopoulos W."/>
            <person name="LaButti K."/>
            <person name="Hundley H."/>
            <person name="Na H."/>
            <person name="Kuo A."/>
            <person name="Barry K."/>
            <person name="Lipzen A."/>
            <person name="Henrissat B."/>
            <person name="Riley R."/>
            <person name="Ahrendt S."/>
            <person name="Nagy L.G."/>
            <person name="Grigoriev I.V."/>
            <person name="Martin F."/>
            <person name="Rosso M.N."/>
        </authorList>
    </citation>
    <scope>NUCLEOTIDE SEQUENCE</scope>
    <source>
        <strain evidence="1">CBS 384.51</strain>
    </source>
</reference>
<sequence length="547" mass="62005">MAAAYDLNVPYDLWSTHWGKPLALSQATWQDEQFDFFEPSKDLGGVFTVRLEERILVREEYRVAYDYFVTNANHKPTTGRSARYILTGSPGIGKTSFLAYALLRRLSEQKDTVVQLSSDAFVLFSSYTCGPTIFNGSRAVSAKGINHIWDIQPYDVQLLESKDFWVLSDGTTDSPVPCAALLKSSALVIHATRPASDRWDQWKEEQRAKLYVMDLWTEPELGALLSVLGLDVPRGISIAQKYGPCARTVVLLTSDPDEERYHLGRLKVAIDKFANSPFLYLEGLYELRVVDKDWTFSLFSLRPTAADKRGTAEIYIPTPALLAHIAERRSQVVNNRLLEILTALSQRSTMHVAAQWMVACYMHTWLSTPARNEIDMYCTTVSRLAGFPGLYARIPSCDKIFIGDLEELGQFECFYWNPMQGRPAGVDVDAFIYVKSVKVLWVFQATVDQESMQLQPMGEKLDFLLSELGRQSHKVVHRCLIFIGCHLGKSDWTARAEMLKNRYPSFEKISYAQIQIPLDDQKAIKLMQQCAASAPDFIGMYQTDVEE</sequence>
<keyword evidence="2" id="KW-1185">Reference proteome</keyword>
<dbReference type="EMBL" id="MU274927">
    <property type="protein sequence ID" value="KAI0085881.1"/>
    <property type="molecule type" value="Genomic_DNA"/>
</dbReference>
<name>A0ACB8TV12_9APHY</name>
<comment type="caution">
    <text evidence="1">The sequence shown here is derived from an EMBL/GenBank/DDBJ whole genome shotgun (WGS) entry which is preliminary data.</text>
</comment>
<dbReference type="Proteomes" id="UP001055072">
    <property type="component" value="Unassembled WGS sequence"/>
</dbReference>
<proteinExistence type="predicted"/>
<evidence type="ECO:0000313" key="1">
    <source>
        <dbReference type="EMBL" id="KAI0085881.1"/>
    </source>
</evidence>
<evidence type="ECO:0000313" key="2">
    <source>
        <dbReference type="Proteomes" id="UP001055072"/>
    </source>
</evidence>
<accession>A0ACB8TV12</accession>